<dbReference type="Pfam" id="PF00072">
    <property type="entry name" value="Response_reg"/>
    <property type="match status" value="1"/>
</dbReference>
<dbReference type="InterPro" id="IPR050595">
    <property type="entry name" value="Bact_response_regulator"/>
</dbReference>
<dbReference type="Pfam" id="PF13185">
    <property type="entry name" value="GAF_2"/>
    <property type="match status" value="1"/>
</dbReference>
<evidence type="ECO:0000259" key="6">
    <source>
        <dbReference type="PROSITE" id="PS50110"/>
    </source>
</evidence>
<reference evidence="7 8" key="1">
    <citation type="submission" date="2024-08" db="EMBL/GenBank/DDBJ databases">
        <title>Whole-genome sequencing of halo(alkali)philic microorganisms from hypersaline lakes.</title>
        <authorList>
            <person name="Sorokin D.Y."/>
            <person name="Merkel A.Y."/>
            <person name="Messina E."/>
            <person name="Yakimov M."/>
        </authorList>
    </citation>
    <scope>NUCLEOTIDE SEQUENCE [LARGE SCALE GENOMIC DNA]</scope>
    <source>
        <strain evidence="7 8">AB-hyl4</strain>
    </source>
</reference>
<dbReference type="PROSITE" id="PS50110">
    <property type="entry name" value="RESPONSE_REGULATORY"/>
    <property type="match status" value="1"/>
</dbReference>
<dbReference type="Proteomes" id="UP001575105">
    <property type="component" value="Unassembled WGS sequence"/>
</dbReference>
<dbReference type="CDD" id="cd00156">
    <property type="entry name" value="REC"/>
    <property type="match status" value="1"/>
</dbReference>
<sequence length="578" mass="64345">MDTRPRVLVFAGKVARDHSIPACLGDQFRVDVYERLEEALAALRSEDYHAVFADVGDFLPLERGLVGGKSSLILNTIGEGVLIVDADGRCSWSNKRMRGFTPEVFEHVRRICSQALSIFTAQSGPISDTAPPRSKKFTFQVEARYFEMICSPVVSDEGQVQQVVGVVWDATSGKRLQSKIDAIDSAGRELATIDSEAVLKLTPSERLKLLQDKIIRYSKDLMHFDHFAIRLVDKRTNRLEVVIAEGLPPEALEIDLYAQPEGNGISGYVAATGRSYICHDTEKDPRYVPGLQHSKSSLTVPLMLFDKVVGVYNVESDQVGAFNEDDRQFAEIFGRSVALALNILDLLVVERYTTSGQITDSVVQEMAQPMNDIVTDAQTLIEEYIGDDTMRGRLNRIVENVEAIRHAIRDVAAGPKTILGKNKLKQKQVDPLLQDKRILVADDEPHMRATVADVLRKHGCHVQVAKDGYEACTLLEQDEFDLVISDIKMPYRNGYEIFAAAHRHNDHLPVILMTGFGYDPHHSIVRASQEGLSSVLFKPFKVDQLIDETRKALGGGESTENQAADGEPKHQNEPHEQS</sequence>
<organism evidence="7 8">
    <name type="scientific">Natronomicrosphaera hydrolytica</name>
    <dbReference type="NCBI Taxonomy" id="3242702"/>
    <lineage>
        <taxon>Bacteria</taxon>
        <taxon>Pseudomonadati</taxon>
        <taxon>Planctomycetota</taxon>
        <taxon>Phycisphaerae</taxon>
        <taxon>Phycisphaerales</taxon>
        <taxon>Phycisphaeraceae</taxon>
        <taxon>Natronomicrosphaera</taxon>
    </lineage>
</organism>
<protein>
    <submittedName>
        <fullName evidence="7">Response regulator</fullName>
    </submittedName>
</protein>
<dbReference type="InterPro" id="IPR029016">
    <property type="entry name" value="GAF-like_dom_sf"/>
</dbReference>
<evidence type="ECO:0000313" key="7">
    <source>
        <dbReference type="EMBL" id="MFA9479166.1"/>
    </source>
</evidence>
<dbReference type="SMART" id="SM00065">
    <property type="entry name" value="GAF"/>
    <property type="match status" value="1"/>
</dbReference>
<name>A0ABV4U6K5_9BACT</name>
<keyword evidence="2" id="KW-0808">Transferase</keyword>
<dbReference type="Gene3D" id="3.30.450.20">
    <property type="entry name" value="PAS domain"/>
    <property type="match status" value="1"/>
</dbReference>
<feature type="region of interest" description="Disordered" evidence="5">
    <location>
        <begin position="549"/>
        <end position="578"/>
    </location>
</feature>
<proteinExistence type="predicted"/>
<dbReference type="InterPro" id="IPR011006">
    <property type="entry name" value="CheY-like_superfamily"/>
</dbReference>
<comment type="caution">
    <text evidence="7">The sequence shown here is derived from an EMBL/GenBank/DDBJ whole genome shotgun (WGS) entry which is preliminary data.</text>
</comment>
<dbReference type="EMBL" id="JBGUBD010000007">
    <property type="protein sequence ID" value="MFA9479166.1"/>
    <property type="molecule type" value="Genomic_DNA"/>
</dbReference>
<evidence type="ECO:0000313" key="8">
    <source>
        <dbReference type="Proteomes" id="UP001575105"/>
    </source>
</evidence>
<keyword evidence="1 4" id="KW-0597">Phosphoprotein</keyword>
<feature type="domain" description="Response regulatory" evidence="6">
    <location>
        <begin position="437"/>
        <end position="553"/>
    </location>
</feature>
<dbReference type="PANTHER" id="PTHR44591">
    <property type="entry name" value="STRESS RESPONSE REGULATOR PROTEIN 1"/>
    <property type="match status" value="1"/>
</dbReference>
<evidence type="ECO:0000256" key="3">
    <source>
        <dbReference type="ARBA" id="ARBA00022777"/>
    </source>
</evidence>
<dbReference type="Gene3D" id="3.40.50.2300">
    <property type="match status" value="1"/>
</dbReference>
<keyword evidence="3" id="KW-0418">Kinase</keyword>
<dbReference type="SUPFAM" id="SSF55781">
    <property type="entry name" value="GAF domain-like"/>
    <property type="match status" value="1"/>
</dbReference>
<keyword evidence="8" id="KW-1185">Reference proteome</keyword>
<evidence type="ECO:0000256" key="4">
    <source>
        <dbReference type="PROSITE-ProRule" id="PRU00169"/>
    </source>
</evidence>
<dbReference type="SMART" id="SM00448">
    <property type="entry name" value="REC"/>
    <property type="match status" value="1"/>
</dbReference>
<dbReference type="Gene3D" id="3.30.450.40">
    <property type="match status" value="1"/>
</dbReference>
<dbReference type="PANTHER" id="PTHR44591:SF3">
    <property type="entry name" value="RESPONSE REGULATORY DOMAIN-CONTAINING PROTEIN"/>
    <property type="match status" value="1"/>
</dbReference>
<evidence type="ECO:0000256" key="5">
    <source>
        <dbReference type="SAM" id="MobiDB-lite"/>
    </source>
</evidence>
<accession>A0ABV4U6K5</accession>
<feature type="modified residue" description="4-aspartylphosphate" evidence="4">
    <location>
        <position position="486"/>
    </location>
</feature>
<dbReference type="SUPFAM" id="SSF52172">
    <property type="entry name" value="CheY-like"/>
    <property type="match status" value="1"/>
</dbReference>
<dbReference type="InterPro" id="IPR003018">
    <property type="entry name" value="GAF"/>
</dbReference>
<dbReference type="RefSeq" id="WP_425346093.1">
    <property type="nucleotide sequence ID" value="NZ_JBGUBD010000007.1"/>
</dbReference>
<dbReference type="InterPro" id="IPR001789">
    <property type="entry name" value="Sig_transdc_resp-reg_receiver"/>
</dbReference>
<evidence type="ECO:0000256" key="1">
    <source>
        <dbReference type="ARBA" id="ARBA00022553"/>
    </source>
</evidence>
<evidence type="ECO:0000256" key="2">
    <source>
        <dbReference type="ARBA" id="ARBA00022679"/>
    </source>
</evidence>
<feature type="compositionally biased region" description="Basic and acidic residues" evidence="5">
    <location>
        <begin position="566"/>
        <end position="578"/>
    </location>
</feature>
<gene>
    <name evidence="7" type="ORF">ACERK3_12815</name>
</gene>